<dbReference type="RefSeq" id="XP_001587858.1">
    <property type="nucleotide sequence ID" value="XM_001587808.1"/>
</dbReference>
<dbReference type="InParanoid" id="A7F0I1"/>
<dbReference type="EMBL" id="CH476637">
    <property type="protein sequence ID" value="EDN95223.1"/>
    <property type="molecule type" value="Genomic_DNA"/>
</dbReference>
<sequence>MTCPIPSKNYPLWNNPILKQEYPRWNNLFNTIHLNNSESLRKILQAAHTAEKFHPFNLKLHANTILTNGEIIALRDFSYAFNRNFLGRDIIRYLVRREFCFCALGLGRLDENEDEDEARGGLDRWAAKILISMRMRRH</sequence>
<name>A7F0I1_SCLS1</name>
<keyword evidence="2" id="KW-1185">Reference proteome</keyword>
<dbReference type="HOGENOM" id="CLU_1856506_0_0_1"/>
<gene>
    <name evidence="1" type="ORF">SS1G_11099</name>
</gene>
<reference evidence="2" key="1">
    <citation type="journal article" date="2011" name="PLoS Genet.">
        <title>Genomic analysis of the necrotrophic fungal pathogens Sclerotinia sclerotiorum and Botrytis cinerea.</title>
        <authorList>
            <person name="Amselem J."/>
            <person name="Cuomo C.A."/>
            <person name="van Kan J.A."/>
            <person name="Viaud M."/>
            <person name="Benito E.P."/>
            <person name="Couloux A."/>
            <person name="Coutinho P.M."/>
            <person name="de Vries R.P."/>
            <person name="Dyer P.S."/>
            <person name="Fillinger S."/>
            <person name="Fournier E."/>
            <person name="Gout L."/>
            <person name="Hahn M."/>
            <person name="Kohn L."/>
            <person name="Lapalu N."/>
            <person name="Plummer K.M."/>
            <person name="Pradier J.M."/>
            <person name="Quevillon E."/>
            <person name="Sharon A."/>
            <person name="Simon A."/>
            <person name="ten Have A."/>
            <person name="Tudzynski B."/>
            <person name="Tudzynski P."/>
            <person name="Wincker P."/>
            <person name="Andrew M."/>
            <person name="Anthouard V."/>
            <person name="Beever R.E."/>
            <person name="Beffa R."/>
            <person name="Benoit I."/>
            <person name="Bouzid O."/>
            <person name="Brault B."/>
            <person name="Chen Z."/>
            <person name="Choquer M."/>
            <person name="Collemare J."/>
            <person name="Cotton P."/>
            <person name="Danchin E.G."/>
            <person name="Da Silva C."/>
            <person name="Gautier A."/>
            <person name="Giraud C."/>
            <person name="Giraud T."/>
            <person name="Gonzalez C."/>
            <person name="Grossetete S."/>
            <person name="Guldener U."/>
            <person name="Henrissat B."/>
            <person name="Howlett B.J."/>
            <person name="Kodira C."/>
            <person name="Kretschmer M."/>
            <person name="Lappartient A."/>
            <person name="Leroch M."/>
            <person name="Levis C."/>
            <person name="Mauceli E."/>
            <person name="Neuveglise C."/>
            <person name="Oeser B."/>
            <person name="Pearson M."/>
            <person name="Poulain J."/>
            <person name="Poussereau N."/>
            <person name="Quesneville H."/>
            <person name="Rascle C."/>
            <person name="Schumacher J."/>
            <person name="Segurens B."/>
            <person name="Sexton A."/>
            <person name="Silva E."/>
            <person name="Sirven C."/>
            <person name="Soanes D.M."/>
            <person name="Talbot N.J."/>
            <person name="Templeton M."/>
            <person name="Yandava C."/>
            <person name="Yarden O."/>
            <person name="Zeng Q."/>
            <person name="Rollins J.A."/>
            <person name="Lebrun M.H."/>
            <person name="Dickman M."/>
        </authorList>
    </citation>
    <scope>NUCLEOTIDE SEQUENCE [LARGE SCALE GENOMIC DNA]</scope>
    <source>
        <strain evidence="2">ATCC 18683 / 1980 / Ss-1</strain>
    </source>
</reference>
<evidence type="ECO:0000313" key="2">
    <source>
        <dbReference type="Proteomes" id="UP000001312"/>
    </source>
</evidence>
<protein>
    <submittedName>
        <fullName evidence="1">Uncharacterized protein</fullName>
    </submittedName>
</protein>
<dbReference type="KEGG" id="ssl:SS1G_11099"/>
<accession>A7F0I1</accession>
<organism evidence="1 2">
    <name type="scientific">Sclerotinia sclerotiorum (strain ATCC 18683 / 1980 / Ss-1)</name>
    <name type="common">White mold</name>
    <name type="synonym">Whetzelinia sclerotiorum</name>
    <dbReference type="NCBI Taxonomy" id="665079"/>
    <lineage>
        <taxon>Eukaryota</taxon>
        <taxon>Fungi</taxon>
        <taxon>Dikarya</taxon>
        <taxon>Ascomycota</taxon>
        <taxon>Pezizomycotina</taxon>
        <taxon>Leotiomycetes</taxon>
        <taxon>Helotiales</taxon>
        <taxon>Sclerotiniaceae</taxon>
        <taxon>Sclerotinia</taxon>
    </lineage>
</organism>
<evidence type="ECO:0000313" key="1">
    <source>
        <dbReference type="EMBL" id="EDN95223.1"/>
    </source>
</evidence>
<dbReference type="AlphaFoldDB" id="A7F0I1"/>
<dbReference type="Proteomes" id="UP000001312">
    <property type="component" value="Unassembled WGS sequence"/>
</dbReference>
<proteinExistence type="predicted"/>
<dbReference type="GeneID" id="5483885"/>